<keyword evidence="3" id="KW-0238">DNA-binding</keyword>
<dbReference type="InterPro" id="IPR050313">
    <property type="entry name" value="Carb_Metab_HTH_regulators"/>
</dbReference>
<dbReference type="InterPro" id="IPR036388">
    <property type="entry name" value="WH-like_DNA-bd_sf"/>
</dbReference>
<organism evidence="6 7">
    <name type="scientific">Azospirillum thermophilum</name>
    <dbReference type="NCBI Taxonomy" id="2202148"/>
    <lineage>
        <taxon>Bacteria</taxon>
        <taxon>Pseudomonadati</taxon>
        <taxon>Pseudomonadota</taxon>
        <taxon>Alphaproteobacteria</taxon>
        <taxon>Rhodospirillales</taxon>
        <taxon>Azospirillaceae</taxon>
        <taxon>Azospirillum</taxon>
    </lineage>
</organism>
<dbReference type="GO" id="GO:0003677">
    <property type="term" value="F:DNA binding"/>
    <property type="evidence" value="ECO:0007669"/>
    <property type="project" value="UniProtKB-KW"/>
</dbReference>
<keyword evidence="7" id="KW-1185">Reference proteome</keyword>
<evidence type="ECO:0000256" key="4">
    <source>
        <dbReference type="ARBA" id="ARBA00023163"/>
    </source>
</evidence>
<evidence type="ECO:0000259" key="5">
    <source>
        <dbReference type="PROSITE" id="PS51000"/>
    </source>
</evidence>
<dbReference type="GO" id="GO:0003700">
    <property type="term" value="F:DNA-binding transcription factor activity"/>
    <property type="evidence" value="ECO:0007669"/>
    <property type="project" value="InterPro"/>
</dbReference>
<evidence type="ECO:0000256" key="2">
    <source>
        <dbReference type="ARBA" id="ARBA00023015"/>
    </source>
</evidence>
<dbReference type="InterPro" id="IPR018356">
    <property type="entry name" value="Tscrpt_reg_HTH_DeoR_CS"/>
</dbReference>
<evidence type="ECO:0000313" key="6">
    <source>
        <dbReference type="EMBL" id="AWK89737.1"/>
    </source>
</evidence>
<keyword evidence="4" id="KW-0804">Transcription</keyword>
<dbReference type="Gene3D" id="1.10.10.10">
    <property type="entry name" value="Winged helix-like DNA-binding domain superfamily/Winged helix DNA-binding domain"/>
    <property type="match status" value="1"/>
</dbReference>
<keyword evidence="6" id="KW-0614">Plasmid</keyword>
<reference evidence="7" key="1">
    <citation type="submission" date="2018-05" db="EMBL/GenBank/DDBJ databases">
        <title>Azospirillum thermophila sp. nov., a novel isolated from hot spring.</title>
        <authorList>
            <person name="Zhao Z."/>
        </authorList>
    </citation>
    <scope>NUCLEOTIDE SEQUENCE [LARGE SCALE GENOMIC DNA]</scope>
    <source>
        <strain evidence="7">CFH 70021</strain>
        <plasmid evidence="7">unnamed2</plasmid>
    </source>
</reference>
<dbReference type="SUPFAM" id="SSF46785">
    <property type="entry name" value="Winged helix' DNA-binding domain"/>
    <property type="match status" value="1"/>
</dbReference>
<evidence type="ECO:0000256" key="1">
    <source>
        <dbReference type="ARBA" id="ARBA00022491"/>
    </source>
</evidence>
<dbReference type="SMART" id="SM00420">
    <property type="entry name" value="HTH_DEOR"/>
    <property type="match status" value="1"/>
</dbReference>
<dbReference type="InterPro" id="IPR014036">
    <property type="entry name" value="DeoR-like_C"/>
</dbReference>
<name>A0A2S2CZU8_9PROT</name>
<dbReference type="InterPro" id="IPR001034">
    <property type="entry name" value="DeoR_HTH"/>
</dbReference>
<evidence type="ECO:0000313" key="7">
    <source>
        <dbReference type="Proteomes" id="UP000245629"/>
    </source>
</evidence>
<dbReference type="Proteomes" id="UP000245629">
    <property type="component" value="Plasmid unnamed2"/>
</dbReference>
<sequence length="254" mass="27528">MAMTPEERRKAIIDRVVVAGTVQLDALAEQLGVSRMTIHRDLDLLESRGLLRKQRGAATAESSLLFESNFHYRQQIETEEKRALARAAGGLILPGSVVMIDDSTTALALAEDIDPGEPVTIITNSAAAFDRLRGRPNLQLILTGGVYNDTLQGFYGLVCEQALGKLRADHAFVSASSVVGTALFHQDQEVVRAKRAMMASAKCRTLLLTPSKFGTLALNHMADLAEFDRILIAKPLDEGTVAALRQAGISFELV</sequence>
<gene>
    <name evidence="6" type="ORF">DEW08_27550</name>
</gene>
<dbReference type="PROSITE" id="PS51000">
    <property type="entry name" value="HTH_DEOR_2"/>
    <property type="match status" value="1"/>
</dbReference>
<accession>A0A2S2CZU8</accession>
<dbReference type="SMART" id="SM01134">
    <property type="entry name" value="DeoRC"/>
    <property type="match status" value="1"/>
</dbReference>
<dbReference type="EMBL" id="CP029357">
    <property type="protein sequence ID" value="AWK89737.1"/>
    <property type="molecule type" value="Genomic_DNA"/>
</dbReference>
<dbReference type="RefSeq" id="WP_109333333.1">
    <property type="nucleotide sequence ID" value="NZ_CP029357.1"/>
</dbReference>
<proteinExistence type="predicted"/>
<protein>
    <submittedName>
        <fullName evidence="6">DeoR family transcriptional regulator</fullName>
    </submittedName>
</protein>
<dbReference type="Pfam" id="PF00455">
    <property type="entry name" value="DeoRC"/>
    <property type="match status" value="1"/>
</dbReference>
<dbReference type="OrthoDB" id="9814815at2"/>
<feature type="domain" description="HTH deoR-type" evidence="5">
    <location>
        <begin position="5"/>
        <end position="60"/>
    </location>
</feature>
<dbReference type="Pfam" id="PF08220">
    <property type="entry name" value="HTH_DeoR"/>
    <property type="match status" value="1"/>
</dbReference>
<dbReference type="PRINTS" id="PR00037">
    <property type="entry name" value="HTHLACR"/>
</dbReference>
<keyword evidence="1" id="KW-0678">Repressor</keyword>
<keyword evidence="2" id="KW-0805">Transcription regulation</keyword>
<dbReference type="KEGG" id="azz:DEW08_27550"/>
<evidence type="ECO:0000256" key="3">
    <source>
        <dbReference type="ARBA" id="ARBA00023125"/>
    </source>
</evidence>
<dbReference type="InterPro" id="IPR036390">
    <property type="entry name" value="WH_DNA-bd_sf"/>
</dbReference>
<dbReference type="InterPro" id="IPR037171">
    <property type="entry name" value="NagB/RpiA_transferase-like"/>
</dbReference>
<dbReference type="PROSITE" id="PS00894">
    <property type="entry name" value="HTH_DEOR_1"/>
    <property type="match status" value="1"/>
</dbReference>
<dbReference type="PANTHER" id="PTHR30363:SF4">
    <property type="entry name" value="GLYCEROL-3-PHOSPHATE REGULON REPRESSOR"/>
    <property type="match status" value="1"/>
</dbReference>
<dbReference type="AlphaFoldDB" id="A0A2S2CZU8"/>
<dbReference type="PANTHER" id="PTHR30363">
    <property type="entry name" value="HTH-TYPE TRANSCRIPTIONAL REGULATOR SRLR-RELATED"/>
    <property type="match status" value="1"/>
</dbReference>
<dbReference type="SUPFAM" id="SSF100950">
    <property type="entry name" value="NagB/RpiA/CoA transferase-like"/>
    <property type="match status" value="1"/>
</dbReference>
<geneLocation type="plasmid" evidence="6 7">
    <name>unnamed2</name>
</geneLocation>